<feature type="region of interest" description="Disordered" evidence="1">
    <location>
        <begin position="1"/>
        <end position="63"/>
    </location>
</feature>
<keyword evidence="3" id="KW-1185">Reference proteome</keyword>
<sequence length="347" mass="39210">MSRYLPPHLREQNVSTASTESTVDGPSEASTRRTLSELQLDATSPNKIQGPKANGDSGQDQPLHTIDEIHTHYHNEQGSHTTLNESPTTSGKLAYIILFRNANPRWQSGRTIYAKTNIHLLPGYDKYFKDDDSSSSSKGKNHEDRTTNLDIDRGQHEDGNSSIRSTCQHSPPIDDQEKKSPTNNGPIPVFLEVTKKRQTRKFLYYGYWDLAKIDFLKPRSPGLVRMLQQKWSGHISNQTRKSEWRPSSANTPKERNPEAWEKSLGQKWAVIKLRKVTKAEDGSELKDPDIQELDAEEEQGLGKEVEVSNHDNRYEAIPDQTDTTAAQDQSDEVDLIADMTEPCDVTD</sequence>
<feature type="region of interest" description="Disordered" evidence="1">
    <location>
        <begin position="280"/>
        <end position="330"/>
    </location>
</feature>
<feature type="compositionally biased region" description="Acidic residues" evidence="1">
    <location>
        <begin position="290"/>
        <end position="299"/>
    </location>
</feature>
<reference evidence="2 3" key="1">
    <citation type="submission" date="2015-05" db="EMBL/GenBank/DDBJ databases">
        <title>Distinctive expansion of gene families associated with plant cell wall degradation and secondary metabolism in the genomes of grapevine trunk pathogens.</title>
        <authorList>
            <person name="Lawrence D.P."/>
            <person name="Travadon R."/>
            <person name="Rolshausen P.E."/>
            <person name="Baumgartner K."/>
        </authorList>
    </citation>
    <scope>NUCLEOTIDE SEQUENCE [LARGE SCALE GENOMIC DNA]</scope>
    <source>
        <strain evidence="2">UCRPC4</strain>
    </source>
</reference>
<dbReference type="Proteomes" id="UP000053317">
    <property type="component" value="Unassembled WGS sequence"/>
</dbReference>
<feature type="compositionally biased region" description="Polar residues" evidence="1">
    <location>
        <begin position="12"/>
        <end position="29"/>
    </location>
</feature>
<accession>A0A0G2F2U6</accession>
<feature type="compositionally biased region" description="Polar residues" evidence="1">
    <location>
        <begin position="234"/>
        <end position="251"/>
    </location>
</feature>
<dbReference type="OrthoDB" id="2563155at2759"/>
<feature type="region of interest" description="Disordered" evidence="1">
    <location>
        <begin position="234"/>
        <end position="261"/>
    </location>
</feature>
<protein>
    <submittedName>
        <fullName evidence="2">Uncharacterized protein</fullName>
    </submittedName>
</protein>
<evidence type="ECO:0000256" key="1">
    <source>
        <dbReference type="SAM" id="MobiDB-lite"/>
    </source>
</evidence>
<proteinExistence type="predicted"/>
<evidence type="ECO:0000313" key="2">
    <source>
        <dbReference type="EMBL" id="KKY28629.1"/>
    </source>
</evidence>
<reference evidence="2 3" key="2">
    <citation type="submission" date="2015-05" db="EMBL/GenBank/DDBJ databases">
        <authorList>
            <person name="Morales-Cruz A."/>
            <person name="Amrine K.C."/>
            <person name="Cantu D."/>
        </authorList>
    </citation>
    <scope>NUCLEOTIDE SEQUENCE [LARGE SCALE GENOMIC DNA]</scope>
    <source>
        <strain evidence="2">UCRPC4</strain>
    </source>
</reference>
<dbReference type="EMBL" id="LCWF01000010">
    <property type="protein sequence ID" value="KKY28629.1"/>
    <property type="molecule type" value="Genomic_DNA"/>
</dbReference>
<gene>
    <name evidence="2" type="ORF">UCRPC4_g00435</name>
</gene>
<organism evidence="2 3">
    <name type="scientific">Phaeomoniella chlamydospora</name>
    <name type="common">Phaeoacremonium chlamydosporum</name>
    <dbReference type="NCBI Taxonomy" id="158046"/>
    <lineage>
        <taxon>Eukaryota</taxon>
        <taxon>Fungi</taxon>
        <taxon>Dikarya</taxon>
        <taxon>Ascomycota</taxon>
        <taxon>Pezizomycotina</taxon>
        <taxon>Eurotiomycetes</taxon>
        <taxon>Chaetothyriomycetidae</taxon>
        <taxon>Phaeomoniellales</taxon>
        <taxon>Phaeomoniellaceae</taxon>
        <taxon>Phaeomoniella</taxon>
    </lineage>
</organism>
<feature type="compositionally biased region" description="Polar residues" evidence="1">
    <location>
        <begin position="36"/>
        <end position="47"/>
    </location>
</feature>
<feature type="compositionally biased region" description="Basic and acidic residues" evidence="1">
    <location>
        <begin position="140"/>
        <end position="159"/>
    </location>
</feature>
<feature type="compositionally biased region" description="Basic and acidic residues" evidence="1">
    <location>
        <begin position="300"/>
        <end position="316"/>
    </location>
</feature>
<feature type="compositionally biased region" description="Basic and acidic residues" evidence="1">
    <location>
        <begin position="252"/>
        <end position="261"/>
    </location>
</feature>
<feature type="compositionally biased region" description="Basic and acidic residues" evidence="1">
    <location>
        <begin position="280"/>
        <end position="289"/>
    </location>
</feature>
<feature type="compositionally biased region" description="Polar residues" evidence="1">
    <location>
        <begin position="160"/>
        <end position="169"/>
    </location>
</feature>
<dbReference type="AlphaFoldDB" id="A0A0G2F2U6"/>
<name>A0A0G2F2U6_PHACM</name>
<feature type="region of interest" description="Disordered" evidence="1">
    <location>
        <begin position="130"/>
        <end position="186"/>
    </location>
</feature>
<comment type="caution">
    <text evidence="2">The sequence shown here is derived from an EMBL/GenBank/DDBJ whole genome shotgun (WGS) entry which is preliminary data.</text>
</comment>
<evidence type="ECO:0000313" key="3">
    <source>
        <dbReference type="Proteomes" id="UP000053317"/>
    </source>
</evidence>